<dbReference type="EMBL" id="UINC01155241">
    <property type="protein sequence ID" value="SVD50980.1"/>
    <property type="molecule type" value="Genomic_DNA"/>
</dbReference>
<reference evidence="12" key="1">
    <citation type="submission" date="2018-05" db="EMBL/GenBank/DDBJ databases">
        <authorList>
            <person name="Lanie J.A."/>
            <person name="Ng W.-L."/>
            <person name="Kazmierczak K.M."/>
            <person name="Andrzejewski T.M."/>
            <person name="Davidsen T.M."/>
            <person name="Wayne K.J."/>
            <person name="Tettelin H."/>
            <person name="Glass J.I."/>
            <person name="Rusch D."/>
            <person name="Podicherti R."/>
            <person name="Tsui H.-C.T."/>
            <person name="Winkler M.E."/>
        </authorList>
    </citation>
    <scope>NUCLEOTIDE SEQUENCE</scope>
</reference>
<feature type="domain" description="FAD synthetase" evidence="11">
    <location>
        <begin position="21"/>
        <end position="173"/>
    </location>
</feature>
<dbReference type="InterPro" id="IPR023468">
    <property type="entry name" value="Riboflavin_kinase"/>
</dbReference>
<dbReference type="InterPro" id="IPR014729">
    <property type="entry name" value="Rossmann-like_a/b/a_fold"/>
</dbReference>
<dbReference type="GO" id="GO:0009398">
    <property type="term" value="P:FMN biosynthetic process"/>
    <property type="evidence" value="ECO:0007669"/>
    <property type="project" value="TreeGrafter"/>
</dbReference>
<comment type="pathway">
    <text evidence="1">Cofactor biosynthesis; FAD biosynthesis; FAD from FMN: step 1/1.</text>
</comment>
<evidence type="ECO:0000256" key="5">
    <source>
        <dbReference type="ARBA" id="ARBA00022679"/>
    </source>
</evidence>
<evidence type="ECO:0000256" key="6">
    <source>
        <dbReference type="ARBA" id="ARBA00022695"/>
    </source>
</evidence>
<evidence type="ECO:0008006" key="13">
    <source>
        <dbReference type="Google" id="ProtNLM"/>
    </source>
</evidence>
<accession>A0A382VX77</accession>
<evidence type="ECO:0000256" key="7">
    <source>
        <dbReference type="ARBA" id="ARBA00022741"/>
    </source>
</evidence>
<evidence type="ECO:0000256" key="2">
    <source>
        <dbReference type="ARBA" id="ARBA00010214"/>
    </source>
</evidence>
<dbReference type="PANTHER" id="PTHR22749">
    <property type="entry name" value="RIBOFLAVIN KINASE/FMN ADENYLYLTRANSFERASE"/>
    <property type="match status" value="1"/>
</dbReference>
<dbReference type="PANTHER" id="PTHR22749:SF6">
    <property type="entry name" value="RIBOFLAVIN KINASE"/>
    <property type="match status" value="1"/>
</dbReference>
<dbReference type="Gene3D" id="2.40.30.30">
    <property type="entry name" value="Riboflavin kinase-like"/>
    <property type="match status" value="1"/>
</dbReference>
<keyword evidence="9" id="KW-0067">ATP-binding</keyword>
<feature type="non-terminal residue" evidence="12">
    <location>
        <position position="241"/>
    </location>
</feature>
<dbReference type="InterPro" id="IPR023465">
    <property type="entry name" value="Riboflavin_kinase_dom_sf"/>
</dbReference>
<keyword evidence="4" id="KW-0288">FMN</keyword>
<evidence type="ECO:0000259" key="11">
    <source>
        <dbReference type="Pfam" id="PF06574"/>
    </source>
</evidence>
<evidence type="ECO:0000259" key="10">
    <source>
        <dbReference type="Pfam" id="PF01687"/>
    </source>
</evidence>
<dbReference type="GO" id="GO:0008531">
    <property type="term" value="F:riboflavin kinase activity"/>
    <property type="evidence" value="ECO:0007669"/>
    <property type="project" value="InterPro"/>
</dbReference>
<dbReference type="GO" id="GO:0005524">
    <property type="term" value="F:ATP binding"/>
    <property type="evidence" value="ECO:0007669"/>
    <property type="project" value="UniProtKB-KW"/>
</dbReference>
<dbReference type="InterPro" id="IPR015865">
    <property type="entry name" value="Riboflavin_kinase_bac/euk"/>
</dbReference>
<comment type="similarity">
    <text evidence="2">Belongs to the RibF family.</text>
</comment>
<keyword evidence="6" id="KW-0548">Nucleotidyltransferase</keyword>
<dbReference type="GO" id="GO:0006747">
    <property type="term" value="P:FAD biosynthetic process"/>
    <property type="evidence" value="ECO:0007669"/>
    <property type="project" value="UniProtKB-UniPathway"/>
</dbReference>
<gene>
    <name evidence="12" type="ORF">METZ01_LOCUS403834</name>
</gene>
<evidence type="ECO:0000256" key="4">
    <source>
        <dbReference type="ARBA" id="ARBA00022643"/>
    </source>
</evidence>
<dbReference type="FunFam" id="3.40.50.620:FF:000021">
    <property type="entry name" value="Riboflavin biosynthesis protein"/>
    <property type="match status" value="1"/>
</dbReference>
<evidence type="ECO:0000256" key="3">
    <source>
        <dbReference type="ARBA" id="ARBA00022630"/>
    </source>
</evidence>
<keyword evidence="8" id="KW-0274">FAD</keyword>
<feature type="domain" description="Riboflavin kinase" evidence="10">
    <location>
        <begin position="191"/>
        <end position="236"/>
    </location>
</feature>
<dbReference type="Pfam" id="PF01687">
    <property type="entry name" value="Flavokinase"/>
    <property type="match status" value="1"/>
</dbReference>
<dbReference type="Gene3D" id="3.40.50.620">
    <property type="entry name" value="HUPs"/>
    <property type="match status" value="1"/>
</dbReference>
<proteinExistence type="inferred from homology"/>
<keyword evidence="5" id="KW-0808">Transferase</keyword>
<dbReference type="SUPFAM" id="SSF82114">
    <property type="entry name" value="Riboflavin kinase-like"/>
    <property type="match status" value="1"/>
</dbReference>
<dbReference type="SUPFAM" id="SSF52374">
    <property type="entry name" value="Nucleotidylyl transferase"/>
    <property type="match status" value="1"/>
</dbReference>
<protein>
    <recommendedName>
        <fullName evidence="13">FAD synthase</fullName>
    </recommendedName>
</protein>
<evidence type="ECO:0000256" key="8">
    <source>
        <dbReference type="ARBA" id="ARBA00022827"/>
    </source>
</evidence>
<dbReference type="CDD" id="cd02064">
    <property type="entry name" value="FAD_synthetase_N"/>
    <property type="match status" value="1"/>
</dbReference>
<evidence type="ECO:0000256" key="1">
    <source>
        <dbReference type="ARBA" id="ARBA00004726"/>
    </source>
</evidence>
<organism evidence="12">
    <name type="scientific">marine metagenome</name>
    <dbReference type="NCBI Taxonomy" id="408172"/>
    <lineage>
        <taxon>unclassified sequences</taxon>
        <taxon>metagenomes</taxon>
        <taxon>ecological metagenomes</taxon>
    </lineage>
</organism>
<dbReference type="GO" id="GO:0009231">
    <property type="term" value="P:riboflavin biosynthetic process"/>
    <property type="evidence" value="ECO:0007669"/>
    <property type="project" value="InterPro"/>
</dbReference>
<dbReference type="UniPathway" id="UPA00277">
    <property type="reaction ID" value="UER00407"/>
</dbReference>
<dbReference type="AlphaFoldDB" id="A0A382VX77"/>
<evidence type="ECO:0000256" key="9">
    <source>
        <dbReference type="ARBA" id="ARBA00022840"/>
    </source>
</evidence>
<sequence length="241" mass="26110">VSRIFPGTVFSSREGVKLPENGCGITVGNFDGVHLGHREIVARLISLAQPLGLPSVALTFDPHPAELLHPSLARRFLTTTQRRAELLLSLGLDAVFVLSTTPQLLNLSAEEFYREVLCRCFHPAVIAEGEDFHFGHKRQGTLSDLQRWADRDSIKLTTVSPVQISGTAVSSSRIRGLLEKGDVLSANELLVFPYRVEGQVEQGQRRGKDLGFPTANLGSVQTLVPQDGVYAGVATTASGAR</sequence>
<dbReference type="Pfam" id="PF06574">
    <property type="entry name" value="FAD_syn"/>
    <property type="match status" value="1"/>
</dbReference>
<evidence type="ECO:0000313" key="12">
    <source>
        <dbReference type="EMBL" id="SVD50980.1"/>
    </source>
</evidence>
<feature type="non-terminal residue" evidence="12">
    <location>
        <position position="1"/>
    </location>
</feature>
<dbReference type="GO" id="GO:0003919">
    <property type="term" value="F:FMN adenylyltransferase activity"/>
    <property type="evidence" value="ECO:0007669"/>
    <property type="project" value="InterPro"/>
</dbReference>
<dbReference type="InterPro" id="IPR015864">
    <property type="entry name" value="FAD_synthase"/>
</dbReference>
<keyword evidence="7" id="KW-0547">Nucleotide-binding</keyword>
<name>A0A382VX77_9ZZZZ</name>
<keyword evidence="3" id="KW-0285">Flavoprotein</keyword>